<dbReference type="CDD" id="cd13403">
    <property type="entry name" value="MLTF-like"/>
    <property type="match status" value="1"/>
</dbReference>
<comment type="catalytic activity">
    <reaction evidence="7">
        <text>Exolytic cleavage of the (1-&gt;4)-beta-glycosidic linkage between N-acetylmuramic acid (MurNAc) and N-acetylglucosamine (GlcNAc) residues in peptidoglycan, from either the reducing or the non-reducing ends of the peptidoglycan chains, with concomitant formation of a 1,6-anhydrobond in the MurNAc residue.</text>
        <dbReference type="EC" id="4.2.2.n1"/>
    </reaction>
</comment>
<reference evidence="9" key="1">
    <citation type="submission" date="2022-04" db="EMBL/GenBank/DDBJ databases">
        <title>Alcanivorax sp. CY1518 draft genome sequence.</title>
        <authorList>
            <person name="Zhao G."/>
            <person name="An M."/>
        </authorList>
    </citation>
    <scope>NUCLEOTIDE SEQUENCE</scope>
    <source>
        <strain evidence="9">CY1518</strain>
    </source>
</reference>
<dbReference type="CDD" id="cd01009">
    <property type="entry name" value="PBP2_YfhD_N"/>
    <property type="match status" value="1"/>
</dbReference>
<dbReference type="InterPro" id="IPR008258">
    <property type="entry name" value="Transglycosylase_SLT_dom_1"/>
</dbReference>
<dbReference type="Pfam" id="PF01464">
    <property type="entry name" value="SLT"/>
    <property type="match status" value="1"/>
</dbReference>
<dbReference type="SUPFAM" id="SSF53955">
    <property type="entry name" value="Lysozyme-like"/>
    <property type="match status" value="1"/>
</dbReference>
<evidence type="ECO:0000256" key="2">
    <source>
        <dbReference type="ARBA" id="ARBA00022729"/>
    </source>
</evidence>
<comment type="similarity">
    <text evidence="7">In the C-terminal section; belongs to the transglycosylase Slt family.</text>
</comment>
<dbReference type="GO" id="GO:0016829">
    <property type="term" value="F:lyase activity"/>
    <property type="evidence" value="ECO:0007669"/>
    <property type="project" value="UniProtKB-KW"/>
</dbReference>
<dbReference type="InterPro" id="IPR023346">
    <property type="entry name" value="Lysozyme-like_dom_sf"/>
</dbReference>
<keyword evidence="10" id="KW-1185">Reference proteome</keyword>
<dbReference type="PANTHER" id="PTHR35936">
    <property type="entry name" value="MEMBRANE-BOUND LYTIC MUREIN TRANSGLYCOSYLASE F"/>
    <property type="match status" value="1"/>
</dbReference>
<dbReference type="Proteomes" id="UP001165524">
    <property type="component" value="Unassembled WGS sequence"/>
</dbReference>
<keyword evidence="5 7" id="KW-0456">Lyase</keyword>
<dbReference type="RefSeq" id="WP_246948386.1">
    <property type="nucleotide sequence ID" value="NZ_JALKII010000002.1"/>
</dbReference>
<evidence type="ECO:0000256" key="6">
    <source>
        <dbReference type="ARBA" id="ARBA00023316"/>
    </source>
</evidence>
<keyword evidence="6 7" id="KW-0961">Cell wall biogenesis/degradation</keyword>
<dbReference type="HAMAP" id="MF_02016">
    <property type="entry name" value="MltF"/>
    <property type="match status" value="1"/>
</dbReference>
<accession>A0ABT0E4U5</accession>
<feature type="region of interest" description="LT domain" evidence="7">
    <location>
        <begin position="263"/>
        <end position="457"/>
    </location>
</feature>
<dbReference type="NCBIfam" id="NF008112">
    <property type="entry name" value="PRK10859.1"/>
    <property type="match status" value="1"/>
</dbReference>
<dbReference type="Gene3D" id="1.10.530.10">
    <property type="match status" value="1"/>
</dbReference>
<dbReference type="SUPFAM" id="SSF53850">
    <property type="entry name" value="Periplasmic binding protein-like II"/>
    <property type="match status" value="1"/>
</dbReference>
<comment type="similarity">
    <text evidence="7">In the N-terminal section; belongs to the bacterial solute-binding protein 3 family.</text>
</comment>
<comment type="function">
    <text evidence="7">Murein-degrading enzyme that degrades murein glycan strands and insoluble, high-molecular weight murein sacculi, with the concomitant formation of a 1,6-anhydromuramoyl product. Lytic transglycosylases (LTs) play an integral role in the metabolism of the peptidoglycan (PG) sacculus. Their lytic action creates space within the PG sacculus to allow for its expansion as well as for the insertion of various structures such as secretion systems and flagella.</text>
</comment>
<organism evidence="9 10">
    <name type="scientific">Alcanivorax quisquiliarum</name>
    <dbReference type="NCBI Taxonomy" id="2933565"/>
    <lineage>
        <taxon>Bacteria</taxon>
        <taxon>Pseudomonadati</taxon>
        <taxon>Pseudomonadota</taxon>
        <taxon>Gammaproteobacteria</taxon>
        <taxon>Oceanospirillales</taxon>
        <taxon>Alcanivoracaceae</taxon>
        <taxon>Alcanivorax</taxon>
    </lineage>
</organism>
<sequence length="457" mass="51589">MPRILSGAAILLAILLSACDRHTPLDASPEGIRAHGELVVLTRNAPTTYFIDRDDMPTGFEYDLATDFAHYLGVPARFVTLDSITDIQDALAAGKAHMAAAGLSRLESRAERFEFGPGYYEVEQQVICRRGGPLPRDLQALADVSLVVTAGSSYEARLQHLQQTEQPGLTWRSDDTSSTEQLLQQVWEEHIDCTVADSNIVAINRRYFPELVIMFPLNTPELLSWLAPKGAHELATAMDEWYQQANEAAFVTEIAARYFAHVEVFDYVDVARFVRRIQEQLPDYEPMFRAAAEQYDLDWSLLAAQAYQESHWDPAARSPTGVRGIMMLTLRTASEVGVTNRLDPEQSILGGARYLANLRERLPDSIEEPHRTWIALAAYNVGLGHVHDARALAQRLGRNPDSWLDLRTVLPLLSQPEYYRTLRFGYARGSEPVQYVRRIRNYEEILMQQLAMHFAAQ</sequence>
<evidence type="ECO:0000256" key="5">
    <source>
        <dbReference type="ARBA" id="ARBA00023239"/>
    </source>
</evidence>
<comment type="domain">
    <text evidence="7">The N-terminal domain does not have lytic activity and probably modulates enzymatic activity. The C-terminal domain is the catalytic active domain.</text>
</comment>
<evidence type="ECO:0000256" key="3">
    <source>
        <dbReference type="ARBA" id="ARBA00023136"/>
    </source>
</evidence>
<evidence type="ECO:0000313" key="10">
    <source>
        <dbReference type="Proteomes" id="UP001165524"/>
    </source>
</evidence>
<proteinExistence type="inferred from homology"/>
<keyword evidence="2 7" id="KW-0732">Signal</keyword>
<feature type="active site" evidence="7">
    <location>
        <position position="309"/>
    </location>
</feature>
<evidence type="ECO:0000313" key="9">
    <source>
        <dbReference type="EMBL" id="MCK0536714.1"/>
    </source>
</evidence>
<dbReference type="EC" id="4.2.2.n1" evidence="7"/>
<evidence type="ECO:0000256" key="1">
    <source>
        <dbReference type="ARBA" id="ARBA00010333"/>
    </source>
</evidence>
<evidence type="ECO:0000256" key="4">
    <source>
        <dbReference type="ARBA" id="ARBA00023237"/>
    </source>
</evidence>
<dbReference type="InterPro" id="IPR001638">
    <property type="entry name" value="Solute-binding_3/MltF_N"/>
</dbReference>
<gene>
    <name evidence="7 9" type="primary">mltF</name>
    <name evidence="9" type="ORF">MU846_03240</name>
</gene>
<dbReference type="InterPro" id="IPR023703">
    <property type="entry name" value="MltF"/>
</dbReference>
<dbReference type="EMBL" id="JALKII010000002">
    <property type="protein sequence ID" value="MCK0536714.1"/>
    <property type="molecule type" value="Genomic_DNA"/>
</dbReference>
<dbReference type="Pfam" id="PF00497">
    <property type="entry name" value="SBP_bac_3"/>
    <property type="match status" value="1"/>
</dbReference>
<evidence type="ECO:0000256" key="7">
    <source>
        <dbReference type="HAMAP-Rule" id="MF_02016"/>
    </source>
</evidence>
<comment type="similarity">
    <text evidence="1">Belongs to the bacterial solute-binding protein 3 family.</text>
</comment>
<keyword evidence="4 7" id="KW-0998">Cell outer membrane</keyword>
<protein>
    <recommendedName>
        <fullName evidence="7">Membrane-bound lytic murein transglycosylase F</fullName>
        <ecNumber evidence="7">4.2.2.n1</ecNumber>
    </recommendedName>
    <alternativeName>
        <fullName evidence="7">Murein lyase F</fullName>
    </alternativeName>
</protein>
<dbReference type="PANTHER" id="PTHR35936:SF32">
    <property type="entry name" value="MEMBRANE-BOUND LYTIC MUREIN TRANSGLYCOSYLASE F"/>
    <property type="match status" value="1"/>
</dbReference>
<dbReference type="SMART" id="SM00062">
    <property type="entry name" value="PBPb"/>
    <property type="match status" value="1"/>
</dbReference>
<comment type="caution">
    <text evidence="7">Lacks conserved residue(s) required for the propagation of feature annotation.</text>
</comment>
<comment type="caution">
    <text evidence="9">The sequence shown here is derived from an EMBL/GenBank/DDBJ whole genome shotgun (WGS) entry which is preliminary data.</text>
</comment>
<comment type="subcellular location">
    <subcellularLocation>
        <location evidence="7">Cell outer membrane</location>
        <topology evidence="7">Peripheral membrane protein</topology>
    </subcellularLocation>
    <text evidence="7">Attached to the inner leaflet of the outer membrane.</text>
</comment>
<dbReference type="PROSITE" id="PS51257">
    <property type="entry name" value="PROKAR_LIPOPROTEIN"/>
    <property type="match status" value="1"/>
</dbReference>
<evidence type="ECO:0000259" key="8">
    <source>
        <dbReference type="SMART" id="SM00062"/>
    </source>
</evidence>
<dbReference type="Gene3D" id="3.40.190.10">
    <property type="entry name" value="Periplasmic binding protein-like II"/>
    <property type="match status" value="2"/>
</dbReference>
<feature type="domain" description="Solute-binding protein family 3/N-terminal" evidence="8">
    <location>
        <begin position="37"/>
        <end position="262"/>
    </location>
</feature>
<keyword evidence="3 7" id="KW-0472">Membrane</keyword>
<name>A0ABT0E4U5_9GAMM</name>